<feature type="transmembrane region" description="Helical" evidence="8">
    <location>
        <begin position="226"/>
        <end position="252"/>
    </location>
</feature>
<keyword evidence="5 8" id="KW-0812">Transmembrane</keyword>
<keyword evidence="4" id="KW-1003">Cell membrane</keyword>
<dbReference type="PROSITE" id="PS51012">
    <property type="entry name" value="ABC_TM2"/>
    <property type="match status" value="1"/>
</dbReference>
<sequence length="376" mass="41911">MFQRLKTMLVKEFIQILRDPKMRFVILVVPLFQIVMFGYAVNTDVKHVATAVHDLDNSRESREFIARLSRSGYFDIDMQVDREDQLGELLDSGKATMAVKIGPGFAGALAGGRSAPVQVIVDGSEASSAGIIVGHVTAIATRFSDSILVERLARQQGVRPRTGRVELAGRSWFNENLESRNYYVPGVTALLLLITTMMLSSMAVVREKEIGTMEQIIVTPIRRWEFILGKTIPFACIGYTNLLVVTLVAIYWFDIPFRGNVPVLIAATAAYMLCTLGFGLLISTVSHTQQQAMMSSFMFTFPAMLLSGFAFPIANMPLTIQWLTYLNPLRYYLVIVRGVFLKGIGFGILWPELVGLLILGGTILFFAIWRFKKTVS</sequence>
<comment type="similarity">
    <text evidence="2">Belongs to the ABC-2 integral membrane protein family.</text>
</comment>
<evidence type="ECO:0000256" key="2">
    <source>
        <dbReference type="ARBA" id="ARBA00007783"/>
    </source>
</evidence>
<keyword evidence="7 8" id="KW-0472">Membrane</keyword>
<evidence type="ECO:0000256" key="7">
    <source>
        <dbReference type="ARBA" id="ARBA00023136"/>
    </source>
</evidence>
<dbReference type="GO" id="GO:0140359">
    <property type="term" value="F:ABC-type transporter activity"/>
    <property type="evidence" value="ECO:0007669"/>
    <property type="project" value="InterPro"/>
</dbReference>
<protein>
    <submittedName>
        <fullName evidence="10">ABC-2 type transport system permease protein</fullName>
    </submittedName>
</protein>
<gene>
    <name evidence="10" type="ORF">JN12_01198</name>
</gene>
<feature type="transmembrane region" description="Helical" evidence="8">
    <location>
        <begin position="21"/>
        <end position="41"/>
    </location>
</feature>
<dbReference type="InterPro" id="IPR051449">
    <property type="entry name" value="ABC-2_transporter_component"/>
</dbReference>
<evidence type="ECO:0000256" key="4">
    <source>
        <dbReference type="ARBA" id="ARBA00022475"/>
    </source>
</evidence>
<proteinExistence type="inferred from homology"/>
<accession>A0A562W8B2</accession>
<dbReference type="Proteomes" id="UP000319449">
    <property type="component" value="Unassembled WGS sequence"/>
</dbReference>
<keyword evidence="3" id="KW-0813">Transport</keyword>
<evidence type="ECO:0000313" key="10">
    <source>
        <dbReference type="EMBL" id="TWJ26490.1"/>
    </source>
</evidence>
<dbReference type="Gene3D" id="3.40.1710.10">
    <property type="entry name" value="abc type-2 transporter like domain"/>
    <property type="match status" value="1"/>
</dbReference>
<evidence type="ECO:0000313" key="11">
    <source>
        <dbReference type="Proteomes" id="UP000319449"/>
    </source>
</evidence>
<dbReference type="OrthoDB" id="9808686at2"/>
<feature type="transmembrane region" description="Helical" evidence="8">
    <location>
        <begin position="343"/>
        <end position="369"/>
    </location>
</feature>
<evidence type="ECO:0000256" key="1">
    <source>
        <dbReference type="ARBA" id="ARBA00004651"/>
    </source>
</evidence>
<dbReference type="RefSeq" id="WP_145019684.1">
    <property type="nucleotide sequence ID" value="NZ_VLLN01000005.1"/>
</dbReference>
<reference evidence="10 11" key="1">
    <citation type="submission" date="2019-07" db="EMBL/GenBank/DDBJ databases">
        <title>Genomic Encyclopedia of Archaeal and Bacterial Type Strains, Phase II (KMG-II): from individual species to whole genera.</title>
        <authorList>
            <person name="Goeker M."/>
        </authorList>
    </citation>
    <scope>NUCLEOTIDE SEQUENCE [LARGE SCALE GENOMIC DNA]</scope>
    <source>
        <strain evidence="10 11">ATCC BAA-1139</strain>
    </source>
</reference>
<comment type="caution">
    <text evidence="10">The sequence shown here is derived from an EMBL/GenBank/DDBJ whole genome shotgun (WGS) entry which is preliminary data.</text>
</comment>
<dbReference type="AlphaFoldDB" id="A0A562W8B2"/>
<evidence type="ECO:0000256" key="6">
    <source>
        <dbReference type="ARBA" id="ARBA00022989"/>
    </source>
</evidence>
<comment type="subcellular location">
    <subcellularLocation>
        <location evidence="1">Cell membrane</location>
        <topology evidence="1">Multi-pass membrane protein</topology>
    </subcellularLocation>
</comment>
<dbReference type="Pfam" id="PF12698">
    <property type="entry name" value="ABC2_membrane_3"/>
    <property type="match status" value="1"/>
</dbReference>
<name>A0A562W8B2_9BACT</name>
<feature type="transmembrane region" description="Helical" evidence="8">
    <location>
        <begin position="182"/>
        <end position="205"/>
    </location>
</feature>
<evidence type="ECO:0000259" key="9">
    <source>
        <dbReference type="PROSITE" id="PS51012"/>
    </source>
</evidence>
<evidence type="ECO:0000256" key="5">
    <source>
        <dbReference type="ARBA" id="ARBA00022692"/>
    </source>
</evidence>
<feature type="transmembrane region" description="Helical" evidence="8">
    <location>
        <begin position="297"/>
        <end position="323"/>
    </location>
</feature>
<dbReference type="PANTHER" id="PTHR30294:SF29">
    <property type="entry name" value="MULTIDRUG ABC TRANSPORTER PERMEASE YBHS-RELATED"/>
    <property type="match status" value="1"/>
</dbReference>
<feature type="domain" description="ABC transmembrane type-2" evidence="9">
    <location>
        <begin position="129"/>
        <end position="374"/>
    </location>
</feature>
<organism evidence="10 11">
    <name type="scientific">Geobacter argillaceus</name>
    <dbReference type="NCBI Taxonomy" id="345631"/>
    <lineage>
        <taxon>Bacteria</taxon>
        <taxon>Pseudomonadati</taxon>
        <taxon>Thermodesulfobacteriota</taxon>
        <taxon>Desulfuromonadia</taxon>
        <taxon>Geobacterales</taxon>
        <taxon>Geobacteraceae</taxon>
        <taxon>Geobacter</taxon>
    </lineage>
</organism>
<dbReference type="InterPro" id="IPR047817">
    <property type="entry name" value="ABC2_TM_bact-type"/>
</dbReference>
<keyword evidence="11" id="KW-1185">Reference proteome</keyword>
<dbReference type="GO" id="GO:0005886">
    <property type="term" value="C:plasma membrane"/>
    <property type="evidence" value="ECO:0007669"/>
    <property type="project" value="UniProtKB-SubCell"/>
</dbReference>
<keyword evidence="6 8" id="KW-1133">Transmembrane helix</keyword>
<dbReference type="InterPro" id="IPR013525">
    <property type="entry name" value="ABC2_TM"/>
</dbReference>
<dbReference type="PANTHER" id="PTHR30294">
    <property type="entry name" value="MEMBRANE COMPONENT OF ABC TRANSPORTER YHHJ-RELATED"/>
    <property type="match status" value="1"/>
</dbReference>
<dbReference type="EMBL" id="VLLN01000005">
    <property type="protein sequence ID" value="TWJ26490.1"/>
    <property type="molecule type" value="Genomic_DNA"/>
</dbReference>
<feature type="transmembrane region" description="Helical" evidence="8">
    <location>
        <begin position="264"/>
        <end position="285"/>
    </location>
</feature>
<evidence type="ECO:0000256" key="3">
    <source>
        <dbReference type="ARBA" id="ARBA00022448"/>
    </source>
</evidence>
<evidence type="ECO:0000256" key="8">
    <source>
        <dbReference type="SAM" id="Phobius"/>
    </source>
</evidence>